<dbReference type="Pfam" id="PF00672">
    <property type="entry name" value="HAMP"/>
    <property type="match status" value="1"/>
</dbReference>
<evidence type="ECO:0000259" key="18">
    <source>
        <dbReference type="PROSITE" id="PS50113"/>
    </source>
</evidence>
<proteinExistence type="predicted"/>
<evidence type="ECO:0000256" key="1">
    <source>
        <dbReference type="ARBA" id="ARBA00000085"/>
    </source>
</evidence>
<dbReference type="PANTHER" id="PTHR43065:SF46">
    <property type="entry name" value="C4-DICARBOXYLATE TRANSPORT SENSOR PROTEIN DCTB"/>
    <property type="match status" value="1"/>
</dbReference>
<keyword evidence="7 15" id="KW-0812">Transmembrane</keyword>
<evidence type="ECO:0000256" key="12">
    <source>
        <dbReference type="ARBA" id="ARBA00023012"/>
    </source>
</evidence>
<dbReference type="Gene3D" id="1.10.287.130">
    <property type="match status" value="1"/>
</dbReference>
<dbReference type="Proteomes" id="UP000503820">
    <property type="component" value="Unassembled WGS sequence"/>
</dbReference>
<gene>
    <name evidence="20" type="ORF">DSM19430T_12900</name>
</gene>
<dbReference type="PROSITE" id="PS50885">
    <property type="entry name" value="HAMP"/>
    <property type="match status" value="1"/>
</dbReference>
<dbReference type="SMART" id="SM00387">
    <property type="entry name" value="HATPase_c"/>
    <property type="match status" value="1"/>
</dbReference>
<keyword evidence="11 15" id="KW-1133">Transmembrane helix</keyword>
<keyword evidence="10" id="KW-0067">ATP-binding</keyword>
<dbReference type="InterPro" id="IPR004010">
    <property type="entry name" value="Double_Cache_2"/>
</dbReference>
<dbReference type="SMART" id="SM00086">
    <property type="entry name" value="PAC"/>
    <property type="match status" value="2"/>
</dbReference>
<dbReference type="PROSITE" id="PS50113">
    <property type="entry name" value="PAC"/>
    <property type="match status" value="2"/>
</dbReference>
<protein>
    <recommendedName>
        <fullName evidence="3">histidine kinase</fullName>
        <ecNumber evidence="3">2.7.13.3</ecNumber>
    </recommendedName>
</protein>
<feature type="coiled-coil region" evidence="14">
    <location>
        <begin position="371"/>
        <end position="398"/>
    </location>
</feature>
<dbReference type="RefSeq" id="WP_174409277.1">
    <property type="nucleotide sequence ID" value="NZ_BLVP01000007.1"/>
</dbReference>
<reference evidence="20 21" key="1">
    <citation type="submission" date="2020-05" db="EMBL/GenBank/DDBJ databases">
        <title>Draft genome sequence of Desulfovibrio psychrotolerans JS1T.</title>
        <authorList>
            <person name="Ueno A."/>
            <person name="Tamazawa S."/>
            <person name="Tamamura S."/>
            <person name="Murakami T."/>
            <person name="Kiyama T."/>
            <person name="Inomata H."/>
            <person name="Amano Y."/>
            <person name="Miyakawa K."/>
            <person name="Tamaki H."/>
            <person name="Naganuma T."/>
            <person name="Kaneko K."/>
        </authorList>
    </citation>
    <scope>NUCLEOTIDE SEQUENCE [LARGE SCALE GENOMIC DNA]</scope>
    <source>
        <strain evidence="20 21">JS1</strain>
    </source>
</reference>
<keyword evidence="4" id="KW-1003">Cell membrane</keyword>
<evidence type="ECO:0000256" key="2">
    <source>
        <dbReference type="ARBA" id="ARBA00004651"/>
    </source>
</evidence>
<organism evidence="20 21">
    <name type="scientific">Desulfovibrio psychrotolerans</name>
    <dbReference type="NCBI Taxonomy" id="415242"/>
    <lineage>
        <taxon>Bacteria</taxon>
        <taxon>Pseudomonadati</taxon>
        <taxon>Thermodesulfobacteriota</taxon>
        <taxon>Desulfovibrionia</taxon>
        <taxon>Desulfovibrionales</taxon>
        <taxon>Desulfovibrionaceae</taxon>
        <taxon>Desulfovibrio</taxon>
    </lineage>
</organism>
<dbReference type="GO" id="GO:0000160">
    <property type="term" value="P:phosphorelay signal transduction system"/>
    <property type="evidence" value="ECO:0007669"/>
    <property type="project" value="UniProtKB-KW"/>
</dbReference>
<feature type="transmembrane region" description="Helical" evidence="15">
    <location>
        <begin position="15"/>
        <end position="34"/>
    </location>
</feature>
<evidence type="ECO:0000259" key="16">
    <source>
        <dbReference type="PROSITE" id="PS50109"/>
    </source>
</evidence>
<dbReference type="SMART" id="SM00304">
    <property type="entry name" value="HAMP"/>
    <property type="match status" value="1"/>
</dbReference>
<dbReference type="Pfam" id="PF08448">
    <property type="entry name" value="PAS_4"/>
    <property type="match status" value="1"/>
</dbReference>
<evidence type="ECO:0000256" key="15">
    <source>
        <dbReference type="SAM" id="Phobius"/>
    </source>
</evidence>
<dbReference type="InterPro" id="IPR035965">
    <property type="entry name" value="PAS-like_dom_sf"/>
</dbReference>
<accession>A0A7J0BSB0</accession>
<keyword evidence="12" id="KW-0902">Two-component regulatory system</keyword>
<dbReference type="SMART" id="SM01049">
    <property type="entry name" value="Cache_2"/>
    <property type="match status" value="1"/>
</dbReference>
<dbReference type="InterPro" id="IPR033480">
    <property type="entry name" value="sCache_2"/>
</dbReference>
<dbReference type="EMBL" id="BLVP01000007">
    <property type="protein sequence ID" value="GFM36606.1"/>
    <property type="molecule type" value="Genomic_DNA"/>
</dbReference>
<keyword evidence="5" id="KW-0597">Phosphoprotein</keyword>
<evidence type="ECO:0000259" key="17">
    <source>
        <dbReference type="PROSITE" id="PS50112"/>
    </source>
</evidence>
<dbReference type="PANTHER" id="PTHR43065">
    <property type="entry name" value="SENSOR HISTIDINE KINASE"/>
    <property type="match status" value="1"/>
</dbReference>
<comment type="catalytic activity">
    <reaction evidence="1">
        <text>ATP + protein L-histidine = ADP + protein N-phospho-L-histidine.</text>
        <dbReference type="EC" id="2.7.13.3"/>
    </reaction>
</comment>
<keyword evidence="14" id="KW-0175">Coiled coil</keyword>
<dbReference type="PRINTS" id="PR00344">
    <property type="entry name" value="BCTRLSENSOR"/>
</dbReference>
<dbReference type="Gene3D" id="3.30.450.20">
    <property type="entry name" value="PAS domain"/>
    <property type="match status" value="4"/>
</dbReference>
<dbReference type="InterPro" id="IPR003660">
    <property type="entry name" value="HAMP_dom"/>
</dbReference>
<dbReference type="InterPro" id="IPR000700">
    <property type="entry name" value="PAS-assoc_C"/>
</dbReference>
<dbReference type="CDD" id="cd12912">
    <property type="entry name" value="PDC2_MCP_like"/>
    <property type="match status" value="1"/>
</dbReference>
<dbReference type="SUPFAM" id="SSF55874">
    <property type="entry name" value="ATPase domain of HSP90 chaperone/DNA topoisomerase II/histidine kinase"/>
    <property type="match status" value="1"/>
</dbReference>
<dbReference type="Pfam" id="PF02518">
    <property type="entry name" value="HATPase_c"/>
    <property type="match status" value="1"/>
</dbReference>
<dbReference type="SUPFAM" id="SSF55785">
    <property type="entry name" value="PYP-like sensor domain (PAS domain)"/>
    <property type="match status" value="2"/>
</dbReference>
<sequence>MLQWYRDMGLRAKLLLAYTTVLMALFLAGGSLAYRHYALEIAGGVEQDIARITDSIEQTVHLAVEISVRNHLRGQAEASLQMVHAIYRDALHAGADMEEAKRRAGNLLLSQRVGETGYVLSVDRTGTVVAHPNPNLVGKDMHAMEVVQEVISRRTGYMEYRWMNPGETVPRDKAIYMVYFQPWEWVIGVSGYLEEFLTLVQMDDLKEALAGVRLSPSGFTFLMSEDGTVIAHGAEHEQGTHPGHLFMREMLEKKSGRLEYRWNAPGTGAFRDHVVVYRSLPELGWIVAACGYKDEMEGPLRELWKWIAVFFALLITVLVLLSHLIGTSFLKPLQSLVTCFRAGATGDYSVRSTRSSRDELGRMGEYFNRFMEQLQEHAERMERAVDARTEELARLNTQYLREINEKAKAEGLLKQQVALLDSLMSAIPSPLFYRGLDGRFVGCNRSYARDVLGVDPDNVPGRGMDDFPALYSPALRREVQKLDARMLRTGERTKMEMHILCADGAAHDFVVDKSVYRDADGKVAGIIGVMVDITERKRSEQARALLERAVERASSAICITDAVTGTIQYVNSAFEEDTGYSRQEAVGKPFLLIIGSGQGEEFFHKTLKTVAMRNMWAGRLVNMRKDGTAYETEASISSIHDESGAVAWYVFVQNDITERMRMETTLLQAQKLESIGQLAAGIAHEINTPVQFVGDNLRFVDEALRSLLEVAVAGRGLAEAGKEAQGAAGVRDLSEHFLEKLAEADFDFVHEELPKAIAQAEEGVARITTIVRAMKEFSHPGRRDKQPADLGKALRNTLTVTRNEWKYVADVDLDMAPNIPEIQCLPAELNQVFMNVIVNAAHAIAEQLSRTQVRHDGAALAVTGEKGRITISTRLEDEHVVVRIADTGTGIPKDKLAMIFDPFYTTKEVGRGTGQGLAIARDVVVNKHGGTIRVESEEGKGSTFIITLPVG</sequence>
<dbReference type="Gene3D" id="3.30.565.10">
    <property type="entry name" value="Histidine kinase-like ATPase, C-terminal domain"/>
    <property type="match status" value="1"/>
</dbReference>
<evidence type="ECO:0000256" key="6">
    <source>
        <dbReference type="ARBA" id="ARBA00022679"/>
    </source>
</evidence>
<keyword evidence="21" id="KW-1185">Reference proteome</keyword>
<feature type="domain" description="PAC" evidence="18">
    <location>
        <begin position="614"/>
        <end position="668"/>
    </location>
</feature>
<comment type="caution">
    <text evidence="20">The sequence shown here is derived from an EMBL/GenBank/DDBJ whole genome shotgun (WGS) entry which is preliminary data.</text>
</comment>
<dbReference type="InterPro" id="IPR036890">
    <property type="entry name" value="HATPase_C_sf"/>
</dbReference>
<comment type="subcellular location">
    <subcellularLocation>
        <location evidence="2">Cell membrane</location>
        <topology evidence="2">Multi-pass membrane protein</topology>
    </subcellularLocation>
</comment>
<evidence type="ECO:0000256" key="7">
    <source>
        <dbReference type="ARBA" id="ARBA00022692"/>
    </source>
</evidence>
<dbReference type="PROSITE" id="PS50109">
    <property type="entry name" value="HIS_KIN"/>
    <property type="match status" value="1"/>
</dbReference>
<dbReference type="SMART" id="SM00091">
    <property type="entry name" value="PAS"/>
    <property type="match status" value="2"/>
</dbReference>
<feature type="domain" description="PAS" evidence="17">
    <location>
        <begin position="542"/>
        <end position="614"/>
    </location>
</feature>
<dbReference type="CDD" id="cd00130">
    <property type="entry name" value="PAS"/>
    <property type="match status" value="2"/>
</dbReference>
<feature type="domain" description="PAC" evidence="18">
    <location>
        <begin position="493"/>
        <end position="545"/>
    </location>
</feature>
<evidence type="ECO:0000256" key="10">
    <source>
        <dbReference type="ARBA" id="ARBA00022840"/>
    </source>
</evidence>
<evidence type="ECO:0000256" key="13">
    <source>
        <dbReference type="ARBA" id="ARBA00023136"/>
    </source>
</evidence>
<evidence type="ECO:0000313" key="21">
    <source>
        <dbReference type="Proteomes" id="UP000503820"/>
    </source>
</evidence>
<keyword evidence="13 15" id="KW-0472">Membrane</keyword>
<evidence type="ECO:0000256" key="14">
    <source>
        <dbReference type="SAM" id="Coils"/>
    </source>
</evidence>
<dbReference type="CDD" id="cd06225">
    <property type="entry name" value="HAMP"/>
    <property type="match status" value="1"/>
</dbReference>
<feature type="transmembrane region" description="Helical" evidence="15">
    <location>
        <begin position="303"/>
        <end position="325"/>
    </location>
</feature>
<keyword evidence="6" id="KW-0808">Transferase</keyword>
<dbReference type="GO" id="GO:0005886">
    <property type="term" value="C:plasma membrane"/>
    <property type="evidence" value="ECO:0007669"/>
    <property type="project" value="UniProtKB-SubCell"/>
</dbReference>
<evidence type="ECO:0000259" key="19">
    <source>
        <dbReference type="PROSITE" id="PS50885"/>
    </source>
</evidence>
<evidence type="ECO:0000256" key="11">
    <source>
        <dbReference type="ARBA" id="ARBA00022989"/>
    </source>
</evidence>
<dbReference type="Pfam" id="PF08269">
    <property type="entry name" value="dCache_2"/>
    <property type="match status" value="1"/>
</dbReference>
<feature type="domain" description="Histidine kinase" evidence="16">
    <location>
        <begin position="681"/>
        <end position="951"/>
    </location>
</feature>
<dbReference type="InterPro" id="IPR004358">
    <property type="entry name" value="Sig_transdc_His_kin-like_C"/>
</dbReference>
<dbReference type="SUPFAM" id="SSF158472">
    <property type="entry name" value="HAMP domain-like"/>
    <property type="match status" value="1"/>
</dbReference>
<evidence type="ECO:0000256" key="3">
    <source>
        <dbReference type="ARBA" id="ARBA00012438"/>
    </source>
</evidence>
<dbReference type="GO" id="GO:0005524">
    <property type="term" value="F:ATP binding"/>
    <property type="evidence" value="ECO:0007669"/>
    <property type="project" value="UniProtKB-KW"/>
</dbReference>
<dbReference type="InterPro" id="IPR000014">
    <property type="entry name" value="PAS"/>
</dbReference>
<dbReference type="NCBIfam" id="TIGR00229">
    <property type="entry name" value="sensory_box"/>
    <property type="match status" value="2"/>
</dbReference>
<name>A0A7J0BSB0_9BACT</name>
<dbReference type="AlphaFoldDB" id="A0A7J0BSB0"/>
<dbReference type="InterPro" id="IPR013656">
    <property type="entry name" value="PAS_4"/>
</dbReference>
<dbReference type="GO" id="GO:0004673">
    <property type="term" value="F:protein histidine kinase activity"/>
    <property type="evidence" value="ECO:0007669"/>
    <property type="project" value="UniProtKB-EC"/>
</dbReference>
<feature type="domain" description="HAMP" evidence="19">
    <location>
        <begin position="327"/>
        <end position="379"/>
    </location>
</feature>
<dbReference type="Pfam" id="PF13426">
    <property type="entry name" value="PAS_9"/>
    <property type="match status" value="1"/>
</dbReference>
<evidence type="ECO:0000256" key="9">
    <source>
        <dbReference type="ARBA" id="ARBA00022777"/>
    </source>
</evidence>
<dbReference type="InterPro" id="IPR001610">
    <property type="entry name" value="PAC"/>
</dbReference>
<evidence type="ECO:0000256" key="4">
    <source>
        <dbReference type="ARBA" id="ARBA00022475"/>
    </source>
</evidence>
<keyword evidence="8" id="KW-0547">Nucleotide-binding</keyword>
<evidence type="ECO:0000313" key="20">
    <source>
        <dbReference type="EMBL" id="GFM36606.1"/>
    </source>
</evidence>
<evidence type="ECO:0000256" key="8">
    <source>
        <dbReference type="ARBA" id="ARBA00022741"/>
    </source>
</evidence>
<dbReference type="PROSITE" id="PS50112">
    <property type="entry name" value="PAS"/>
    <property type="match status" value="1"/>
</dbReference>
<dbReference type="InterPro" id="IPR005467">
    <property type="entry name" value="His_kinase_dom"/>
</dbReference>
<dbReference type="InterPro" id="IPR003594">
    <property type="entry name" value="HATPase_dom"/>
</dbReference>
<dbReference type="Gene3D" id="6.10.340.10">
    <property type="match status" value="1"/>
</dbReference>
<dbReference type="EC" id="2.7.13.3" evidence="3"/>
<evidence type="ECO:0000256" key="5">
    <source>
        <dbReference type="ARBA" id="ARBA00022553"/>
    </source>
</evidence>
<keyword evidence="9" id="KW-0418">Kinase</keyword>
<dbReference type="CDD" id="cd18774">
    <property type="entry name" value="PDC2_HK_sensor"/>
    <property type="match status" value="1"/>
</dbReference>